<feature type="chain" id="PRO_5025694928" description="Blue (type 1) copper domain-containing protein" evidence="5">
    <location>
        <begin position="29"/>
        <end position="533"/>
    </location>
</feature>
<dbReference type="GO" id="GO:0005507">
    <property type="term" value="F:copper ion binding"/>
    <property type="evidence" value="ECO:0007669"/>
    <property type="project" value="InterPro"/>
</dbReference>
<evidence type="ECO:0000256" key="3">
    <source>
        <dbReference type="ARBA" id="ARBA00022982"/>
    </source>
</evidence>
<evidence type="ECO:0000256" key="5">
    <source>
        <dbReference type="SAM" id="SignalP"/>
    </source>
</evidence>
<feature type="signal peptide" evidence="5">
    <location>
        <begin position="1"/>
        <end position="28"/>
    </location>
</feature>
<dbReference type="PANTHER" id="PTHR39335:SF1">
    <property type="entry name" value="BLL4220 PROTEIN"/>
    <property type="match status" value="1"/>
</dbReference>
<dbReference type="Pfam" id="PF03640">
    <property type="entry name" value="Lipoprotein_15"/>
    <property type="match status" value="4"/>
</dbReference>
<dbReference type="PROSITE" id="PS00196">
    <property type="entry name" value="COPPER_BLUE"/>
    <property type="match status" value="1"/>
</dbReference>
<evidence type="ECO:0000256" key="1">
    <source>
        <dbReference type="ARBA" id="ARBA00022448"/>
    </source>
</evidence>
<accession>A0A6C0P661</accession>
<dbReference type="KEGG" id="prz:GZH47_26780"/>
<dbReference type="PANTHER" id="PTHR39335">
    <property type="entry name" value="BLL4220 PROTEIN"/>
    <property type="match status" value="1"/>
</dbReference>
<keyword evidence="3" id="KW-0249">Electron transport</keyword>
<dbReference type="InterPro" id="IPR028871">
    <property type="entry name" value="BlueCu_1_BS"/>
</dbReference>
<evidence type="ECO:0000313" key="7">
    <source>
        <dbReference type="EMBL" id="QHW34040.1"/>
    </source>
</evidence>
<feature type="domain" description="Blue (type 1) copper" evidence="6">
    <location>
        <begin position="461"/>
        <end position="533"/>
    </location>
</feature>
<reference evidence="7 8" key="1">
    <citation type="submission" date="2020-02" db="EMBL/GenBank/DDBJ databases">
        <title>Paenibacillus sp. nov., isolated from rhizosphere soil of tomato.</title>
        <authorList>
            <person name="Weon H.-Y."/>
            <person name="Lee S.A."/>
        </authorList>
    </citation>
    <scope>NUCLEOTIDE SEQUENCE [LARGE SCALE GENOMIC DNA]</scope>
    <source>
        <strain evidence="7 8">14171R-81</strain>
    </source>
</reference>
<keyword evidence="1" id="KW-0813">Transport</keyword>
<evidence type="ECO:0000259" key="6">
    <source>
        <dbReference type="Pfam" id="PF00127"/>
    </source>
</evidence>
<keyword evidence="8" id="KW-1185">Reference proteome</keyword>
<dbReference type="InterPro" id="IPR000923">
    <property type="entry name" value="BlueCu_1"/>
</dbReference>
<keyword evidence="5" id="KW-0732">Signal</keyword>
<dbReference type="GO" id="GO:0043448">
    <property type="term" value="P:alkane catabolic process"/>
    <property type="evidence" value="ECO:0007669"/>
    <property type="project" value="TreeGrafter"/>
</dbReference>
<name>A0A6C0P661_9BACL</name>
<dbReference type="EMBL" id="CP048286">
    <property type="protein sequence ID" value="QHW34040.1"/>
    <property type="molecule type" value="Genomic_DNA"/>
</dbReference>
<dbReference type="SUPFAM" id="SSF49503">
    <property type="entry name" value="Cupredoxins"/>
    <property type="match status" value="1"/>
</dbReference>
<dbReference type="RefSeq" id="WP_162644037.1">
    <property type="nucleotide sequence ID" value="NZ_CP048286.1"/>
</dbReference>
<dbReference type="GO" id="GO:0009055">
    <property type="term" value="F:electron transfer activity"/>
    <property type="evidence" value="ECO:0007669"/>
    <property type="project" value="InterPro"/>
</dbReference>
<keyword evidence="2" id="KW-0479">Metal-binding</keyword>
<evidence type="ECO:0000256" key="2">
    <source>
        <dbReference type="ARBA" id="ARBA00022723"/>
    </source>
</evidence>
<dbReference type="InterPro" id="IPR008972">
    <property type="entry name" value="Cupredoxin"/>
</dbReference>
<proteinExistence type="predicted"/>
<keyword evidence="4" id="KW-0186">Copper</keyword>
<organism evidence="7 8">
    <name type="scientific">Paenibacillus rhizovicinus</name>
    <dbReference type="NCBI Taxonomy" id="2704463"/>
    <lineage>
        <taxon>Bacteria</taxon>
        <taxon>Bacillati</taxon>
        <taxon>Bacillota</taxon>
        <taxon>Bacilli</taxon>
        <taxon>Bacillales</taxon>
        <taxon>Paenibacillaceae</taxon>
        <taxon>Paenibacillus</taxon>
    </lineage>
</organism>
<sequence length="533" mass="56273">MKGKSFGLFGLLALLCAVLLIPVSNAAAADPAAAPGAATVTTDAQTASQLGLLLGDGDGVTAAYLAKGATRIQAAIISLRLQGHLSEAMAYKGTDNFSDAASVGASNQAVLGYLKDHPELGWNGTGGGKFMPLEPISSQQLYKVLLESLGYRSGTDFAYAQTETFAAGKGLDQIAGNAGITNAHIATALIETLSAKTMDGKTFLASLQAKGVLSASASLPSGDRLRLHKDAKLGTLFTDGQGRTLYYFTKDAADPNSCTGDCLKAWPIYAAQNLQIPATLNAADFGMLNRADGTMQTTYKGWPLYYFVKDNAPGDTLGEAVGGVWFVAKADYAAMLGTSKTLGNYLTDAAGRTLYYFDKDTPGASVCEGNCLVNWPAYYASGSALPTGVNAADWGTIIRADGSKQSTFKGYPLYYFIKDVNHGDTLGQDVNHIWFVLNPATFAGTTTPAPKTYTIEIKEYSFGMGPLTVEAGSHIVFKNEDEVSHSAVAVNGSFAVPLLAEGESYTITLDKPGVYDFYCEPHMKFMTGQIIVK</sequence>
<protein>
    <recommendedName>
        <fullName evidence="6">Blue (type 1) copper domain-containing protein</fullName>
    </recommendedName>
</protein>
<gene>
    <name evidence="7" type="ORF">GZH47_26780</name>
</gene>
<dbReference type="Gene3D" id="2.60.40.420">
    <property type="entry name" value="Cupredoxins - blue copper proteins"/>
    <property type="match status" value="1"/>
</dbReference>
<dbReference type="AlphaFoldDB" id="A0A6C0P661"/>
<dbReference type="Proteomes" id="UP000479114">
    <property type="component" value="Chromosome"/>
</dbReference>
<evidence type="ECO:0000256" key="4">
    <source>
        <dbReference type="ARBA" id="ARBA00023008"/>
    </source>
</evidence>
<dbReference type="InterPro" id="IPR005297">
    <property type="entry name" value="Lipoprotein_repeat"/>
</dbReference>
<evidence type="ECO:0000313" key="8">
    <source>
        <dbReference type="Proteomes" id="UP000479114"/>
    </source>
</evidence>
<dbReference type="Pfam" id="PF00127">
    <property type="entry name" value="Copper-bind"/>
    <property type="match status" value="1"/>
</dbReference>